<name>A0A9Q8Z4I5_CURCL</name>
<dbReference type="Proteomes" id="UP001056012">
    <property type="component" value="Chromosome 2"/>
</dbReference>
<keyword evidence="2" id="KW-1185">Reference proteome</keyword>
<proteinExistence type="predicted"/>
<reference evidence="1" key="1">
    <citation type="submission" date="2021-12" db="EMBL/GenBank/DDBJ databases">
        <title>Curvularia clavata genome.</title>
        <authorList>
            <person name="Cao Y."/>
        </authorList>
    </citation>
    <scope>NUCLEOTIDE SEQUENCE</scope>
    <source>
        <strain evidence="1">Yc1106</strain>
    </source>
</reference>
<dbReference type="VEuPathDB" id="FungiDB:yc1106_02814"/>
<gene>
    <name evidence="1" type="ORF">yc1106_02814</name>
</gene>
<evidence type="ECO:0000313" key="2">
    <source>
        <dbReference type="Proteomes" id="UP001056012"/>
    </source>
</evidence>
<sequence>MSGILCAWANLPEEVAEWFKNTYLQNQRTIDCIHSIHCEVTASGMEHEPVGKLDAPWPYLTVHEVKDVKWANKQLEEAANNLPEEAKTGPLKHIHFDVRSYKEVKRWQDEDWEGMGGDGKKVSSDKAGPDLMPLDIEHVASIAAMEWTVAADKEEEVLKFYQETVGPTIASSPDVLRFRLFKIDCAMTIDKEQQCNFKDVQQLHKYFTLVELEGEEWPWDVVVDLAEEQGWKDYFETQQVVKWQLSHYLVDKTVTPQKQEASAS</sequence>
<dbReference type="OrthoDB" id="3753685at2759"/>
<protein>
    <submittedName>
        <fullName evidence="1">Uncharacterized protein</fullName>
    </submittedName>
</protein>
<dbReference type="AlphaFoldDB" id="A0A9Q8Z4I5"/>
<accession>A0A9Q8Z4I5</accession>
<organism evidence="1 2">
    <name type="scientific">Curvularia clavata</name>
    <dbReference type="NCBI Taxonomy" id="95742"/>
    <lineage>
        <taxon>Eukaryota</taxon>
        <taxon>Fungi</taxon>
        <taxon>Dikarya</taxon>
        <taxon>Ascomycota</taxon>
        <taxon>Pezizomycotina</taxon>
        <taxon>Dothideomycetes</taxon>
        <taxon>Pleosporomycetidae</taxon>
        <taxon>Pleosporales</taxon>
        <taxon>Pleosporineae</taxon>
        <taxon>Pleosporaceae</taxon>
        <taxon>Curvularia</taxon>
    </lineage>
</organism>
<dbReference type="EMBL" id="CP089275">
    <property type="protein sequence ID" value="USP75540.1"/>
    <property type="molecule type" value="Genomic_DNA"/>
</dbReference>
<evidence type="ECO:0000313" key="1">
    <source>
        <dbReference type="EMBL" id="USP75540.1"/>
    </source>
</evidence>